<dbReference type="InterPro" id="IPR001810">
    <property type="entry name" value="F-box_dom"/>
</dbReference>
<dbReference type="OrthoDB" id="3047947at2759"/>
<dbReference type="EMBL" id="KV417574">
    <property type="protein sequence ID" value="KZP18289.1"/>
    <property type="molecule type" value="Genomic_DNA"/>
</dbReference>
<proteinExistence type="predicted"/>
<evidence type="ECO:0000259" key="2">
    <source>
        <dbReference type="Pfam" id="PF12937"/>
    </source>
</evidence>
<name>A0A166GYD6_9AGAM</name>
<feature type="domain" description="F-box" evidence="2">
    <location>
        <begin position="56"/>
        <end position="104"/>
    </location>
</feature>
<keyword evidence="1" id="KW-0175">Coiled coil</keyword>
<protein>
    <recommendedName>
        <fullName evidence="2">F-box domain-containing protein</fullName>
    </recommendedName>
</protein>
<organism evidence="3 4">
    <name type="scientific">Athelia psychrophila</name>
    <dbReference type="NCBI Taxonomy" id="1759441"/>
    <lineage>
        <taxon>Eukaryota</taxon>
        <taxon>Fungi</taxon>
        <taxon>Dikarya</taxon>
        <taxon>Basidiomycota</taxon>
        <taxon>Agaricomycotina</taxon>
        <taxon>Agaricomycetes</taxon>
        <taxon>Agaricomycetidae</taxon>
        <taxon>Atheliales</taxon>
        <taxon>Atheliaceae</taxon>
        <taxon>Athelia</taxon>
    </lineage>
</organism>
<reference evidence="3 4" key="1">
    <citation type="journal article" date="2016" name="Mol. Biol. Evol.">
        <title>Comparative Genomics of Early-Diverging Mushroom-Forming Fungi Provides Insights into the Origins of Lignocellulose Decay Capabilities.</title>
        <authorList>
            <person name="Nagy L.G."/>
            <person name="Riley R."/>
            <person name="Tritt A."/>
            <person name="Adam C."/>
            <person name="Daum C."/>
            <person name="Floudas D."/>
            <person name="Sun H."/>
            <person name="Yadav J.S."/>
            <person name="Pangilinan J."/>
            <person name="Larsson K.H."/>
            <person name="Matsuura K."/>
            <person name="Barry K."/>
            <person name="Labutti K."/>
            <person name="Kuo R."/>
            <person name="Ohm R.A."/>
            <person name="Bhattacharya S.S."/>
            <person name="Shirouzu T."/>
            <person name="Yoshinaga Y."/>
            <person name="Martin F.M."/>
            <person name="Grigoriev I.V."/>
            <person name="Hibbett D.S."/>
        </authorList>
    </citation>
    <scope>NUCLEOTIDE SEQUENCE [LARGE SCALE GENOMIC DNA]</scope>
    <source>
        <strain evidence="3 4">CBS 109695</strain>
    </source>
</reference>
<dbReference type="SUPFAM" id="SSF81383">
    <property type="entry name" value="F-box domain"/>
    <property type="match status" value="1"/>
</dbReference>
<evidence type="ECO:0000313" key="3">
    <source>
        <dbReference type="EMBL" id="KZP18289.1"/>
    </source>
</evidence>
<accession>A0A166GYD6</accession>
<dbReference type="AlphaFoldDB" id="A0A166GYD6"/>
<dbReference type="Proteomes" id="UP000076532">
    <property type="component" value="Unassembled WGS sequence"/>
</dbReference>
<dbReference type="InterPro" id="IPR036047">
    <property type="entry name" value="F-box-like_dom_sf"/>
</dbReference>
<evidence type="ECO:0000313" key="4">
    <source>
        <dbReference type="Proteomes" id="UP000076532"/>
    </source>
</evidence>
<keyword evidence="4" id="KW-1185">Reference proteome</keyword>
<dbReference type="Pfam" id="PF12937">
    <property type="entry name" value="F-box-like"/>
    <property type="match status" value="1"/>
</dbReference>
<evidence type="ECO:0000256" key="1">
    <source>
        <dbReference type="SAM" id="Coils"/>
    </source>
</evidence>
<feature type="coiled-coil region" evidence="1">
    <location>
        <begin position="10"/>
        <end position="37"/>
    </location>
</feature>
<gene>
    <name evidence="3" type="ORF">FIBSPDRAFT_933557</name>
</gene>
<sequence>MVALQDAQRLEWLSLKLQEMNNARQRLLAQVAELEAASYTVQAEYNTIFNRSAAIAVLPNELLASIFEEAHSSEDGMELLVSQVTCRWRDVAINTPKLWSRICLNSKHAYKEATFGILYLTRSKVVALDLTVDIGDTNLHVIPFGHMVTDHIHRCRRLSINFKSNDDHGHLQHPSNTFLNHLVPLSAPLLESLEVSYEDCNIRGHLTDIFMGGAPVLAIVRVASAAYCLPPLNSVTTLHLINVGPCINGEKWRNMLGALRQLTLLEVDGDTVTDWIPGAAVELPMLRILQVATEFQAIYETIDAPSLTSLTLYTVHDPELLFLDTLWSLGATKFPAIHTILLLYCEGVDSLAPLMRTFPRIQTAVFAFKNGRRSHKVLQMLQTTDTEGVYWPRLHTLALPTLRSFGEHDTRELVWDCMTSRISMGQPIGALSLGKEALAELIPVDDGLPYPMSWMDLVDVVEYTEEIKA</sequence>